<reference evidence="2 3" key="1">
    <citation type="submission" date="2019-12" db="EMBL/GenBank/DDBJ databases">
        <title>Complete genome sequence of Mycolicibacterium xenopi str. JCM15661T.</title>
        <authorList>
            <person name="Yoshida M."/>
            <person name="Fukano H."/>
            <person name="Asakura T."/>
            <person name="Hoshino Y."/>
        </authorList>
    </citation>
    <scope>NUCLEOTIDE SEQUENCE [LARGE SCALE GENOMIC DNA]</scope>
    <source>
        <strain evidence="2 3">JCM 15661T</strain>
    </source>
</reference>
<name>A0AAD1H017_MYCXE</name>
<sequence>MVFTAQTEVWHPGHMPGKEIDPIRARSALEVVRQHPAMVLFAASPAIAAVAAVWVLAGVGWAVVLLLALSVAGGVAVLRKH</sequence>
<organism evidence="2 3">
    <name type="scientific">Mycobacterium xenopi</name>
    <dbReference type="NCBI Taxonomy" id="1789"/>
    <lineage>
        <taxon>Bacteria</taxon>
        <taxon>Bacillati</taxon>
        <taxon>Actinomycetota</taxon>
        <taxon>Actinomycetes</taxon>
        <taxon>Mycobacteriales</taxon>
        <taxon>Mycobacteriaceae</taxon>
        <taxon>Mycobacterium</taxon>
    </lineage>
</organism>
<dbReference type="AlphaFoldDB" id="A0AAD1H017"/>
<proteinExistence type="predicted"/>
<feature type="transmembrane region" description="Helical" evidence="1">
    <location>
        <begin position="36"/>
        <end position="55"/>
    </location>
</feature>
<keyword evidence="1" id="KW-0812">Transmembrane</keyword>
<dbReference type="Proteomes" id="UP000464624">
    <property type="component" value="Chromosome"/>
</dbReference>
<evidence type="ECO:0000313" key="2">
    <source>
        <dbReference type="EMBL" id="BBU21795.1"/>
    </source>
</evidence>
<accession>A0AAD1H017</accession>
<dbReference type="EMBL" id="AP022314">
    <property type="protein sequence ID" value="BBU21795.1"/>
    <property type="molecule type" value="Genomic_DNA"/>
</dbReference>
<evidence type="ECO:0000256" key="1">
    <source>
        <dbReference type="SAM" id="Phobius"/>
    </source>
</evidence>
<protein>
    <submittedName>
        <fullName evidence="2">Uncharacterized protein</fullName>
    </submittedName>
</protein>
<evidence type="ECO:0000313" key="3">
    <source>
        <dbReference type="Proteomes" id="UP000464624"/>
    </source>
</evidence>
<feature type="transmembrane region" description="Helical" evidence="1">
    <location>
        <begin position="61"/>
        <end position="78"/>
    </location>
</feature>
<dbReference type="KEGG" id="mxe:MYXE_15840"/>
<keyword evidence="1" id="KW-1133">Transmembrane helix</keyword>
<keyword evidence="1" id="KW-0472">Membrane</keyword>
<gene>
    <name evidence="2" type="ORF">MYXE_15840</name>
</gene>